<feature type="compositionally biased region" description="Polar residues" evidence="6">
    <location>
        <begin position="56"/>
        <end position="96"/>
    </location>
</feature>
<dbReference type="SUPFAM" id="SSF75632">
    <property type="entry name" value="Cullin homology domain"/>
    <property type="match status" value="1"/>
</dbReference>
<comment type="similarity">
    <text evidence="1 3 4">Belongs to the cullin family.</text>
</comment>
<dbReference type="SMART" id="SM00182">
    <property type="entry name" value="CULLIN"/>
    <property type="match status" value="1"/>
</dbReference>
<accession>A0ABR3PE44</accession>
<dbReference type="InterPro" id="IPR016158">
    <property type="entry name" value="Cullin_homology"/>
</dbReference>
<organism evidence="8 9">
    <name type="scientific">Neodothiora populina</name>
    <dbReference type="NCBI Taxonomy" id="2781224"/>
    <lineage>
        <taxon>Eukaryota</taxon>
        <taxon>Fungi</taxon>
        <taxon>Dikarya</taxon>
        <taxon>Ascomycota</taxon>
        <taxon>Pezizomycotina</taxon>
        <taxon>Dothideomycetes</taxon>
        <taxon>Dothideomycetidae</taxon>
        <taxon>Dothideales</taxon>
        <taxon>Dothioraceae</taxon>
        <taxon>Neodothiora</taxon>
    </lineage>
</organism>
<feature type="compositionally biased region" description="Polar residues" evidence="6">
    <location>
        <begin position="1"/>
        <end position="15"/>
    </location>
</feature>
<dbReference type="Pfam" id="PF10557">
    <property type="entry name" value="Cullin_Nedd8"/>
    <property type="match status" value="1"/>
</dbReference>
<feature type="compositionally biased region" description="Low complexity" evidence="6">
    <location>
        <begin position="33"/>
        <end position="55"/>
    </location>
</feature>
<dbReference type="SMART" id="SM00884">
    <property type="entry name" value="Cullin_Nedd8"/>
    <property type="match status" value="1"/>
</dbReference>
<dbReference type="Gene3D" id="1.10.10.10">
    <property type="entry name" value="Winged helix-like DNA-binding domain superfamily/Winged helix DNA-binding domain"/>
    <property type="match status" value="1"/>
</dbReference>
<dbReference type="GeneID" id="95977105"/>
<dbReference type="Pfam" id="PF00888">
    <property type="entry name" value="Cullin"/>
    <property type="match status" value="1"/>
</dbReference>
<feature type="coiled-coil region" evidence="5">
    <location>
        <begin position="643"/>
        <end position="670"/>
    </location>
</feature>
<evidence type="ECO:0000313" key="9">
    <source>
        <dbReference type="Proteomes" id="UP001562354"/>
    </source>
</evidence>
<evidence type="ECO:0000313" key="8">
    <source>
        <dbReference type="EMBL" id="KAL1304406.1"/>
    </source>
</evidence>
<evidence type="ECO:0000259" key="7">
    <source>
        <dbReference type="PROSITE" id="PS50069"/>
    </source>
</evidence>
<dbReference type="InterPro" id="IPR036388">
    <property type="entry name" value="WH-like_DNA-bd_sf"/>
</dbReference>
<keyword evidence="2" id="KW-0832">Ubl conjugation</keyword>
<evidence type="ECO:0000256" key="6">
    <source>
        <dbReference type="SAM" id="MobiDB-lite"/>
    </source>
</evidence>
<keyword evidence="5" id="KW-0175">Coiled coil</keyword>
<dbReference type="PROSITE" id="PS50069">
    <property type="entry name" value="CULLIN_2"/>
    <property type="match status" value="1"/>
</dbReference>
<name>A0ABR3PE44_9PEZI</name>
<dbReference type="InterPro" id="IPR016159">
    <property type="entry name" value="Cullin_repeat-like_dom_sf"/>
</dbReference>
<evidence type="ECO:0000256" key="1">
    <source>
        <dbReference type="ARBA" id="ARBA00006019"/>
    </source>
</evidence>
<feature type="region of interest" description="Disordered" evidence="6">
    <location>
        <begin position="1"/>
        <end position="145"/>
    </location>
</feature>
<dbReference type="InterPro" id="IPR036390">
    <property type="entry name" value="WH_DNA-bd_sf"/>
</dbReference>
<dbReference type="EMBL" id="JBFMKM010000008">
    <property type="protein sequence ID" value="KAL1304406.1"/>
    <property type="molecule type" value="Genomic_DNA"/>
</dbReference>
<protein>
    <recommendedName>
        <fullName evidence="7">Cullin family profile domain-containing protein</fullName>
    </recommendedName>
</protein>
<feature type="domain" description="Cullin family profile" evidence="7">
    <location>
        <begin position="531"/>
        <end position="791"/>
    </location>
</feature>
<dbReference type="Gene3D" id="3.30.230.130">
    <property type="entry name" value="Cullin, Chain C, Domain 2"/>
    <property type="match status" value="1"/>
</dbReference>
<dbReference type="InterPro" id="IPR036317">
    <property type="entry name" value="Cullin_homology_sf"/>
</dbReference>
<gene>
    <name evidence="8" type="ORF">AAFC00_003404</name>
</gene>
<reference evidence="8 9" key="1">
    <citation type="submission" date="2024-07" db="EMBL/GenBank/DDBJ databases">
        <title>Draft sequence of the Neodothiora populina.</title>
        <authorList>
            <person name="Drown D.D."/>
            <person name="Schuette U.S."/>
            <person name="Buechlein A.B."/>
            <person name="Rusch D.R."/>
            <person name="Winton L.W."/>
            <person name="Adams G.A."/>
        </authorList>
    </citation>
    <scope>NUCLEOTIDE SEQUENCE [LARGE SCALE GENOMIC DNA]</scope>
    <source>
        <strain evidence="8 9">CPC 39397</strain>
    </source>
</reference>
<evidence type="ECO:0000256" key="2">
    <source>
        <dbReference type="ARBA" id="ARBA00022843"/>
    </source>
</evidence>
<dbReference type="InterPro" id="IPR001373">
    <property type="entry name" value="Cullin_N"/>
</dbReference>
<comment type="caution">
    <text evidence="8">The sequence shown here is derived from an EMBL/GenBank/DDBJ whole genome shotgun (WGS) entry which is preliminary data.</text>
</comment>
<dbReference type="Pfam" id="PF26557">
    <property type="entry name" value="Cullin_AB"/>
    <property type="match status" value="1"/>
</dbReference>
<evidence type="ECO:0000256" key="4">
    <source>
        <dbReference type="RuleBase" id="RU003829"/>
    </source>
</evidence>
<evidence type="ECO:0000256" key="5">
    <source>
        <dbReference type="SAM" id="Coils"/>
    </source>
</evidence>
<proteinExistence type="inferred from homology"/>
<dbReference type="InterPro" id="IPR059120">
    <property type="entry name" value="Cullin-like_AB"/>
</dbReference>
<dbReference type="InterPro" id="IPR019559">
    <property type="entry name" value="Cullin_neddylation_domain"/>
</dbReference>
<dbReference type="Proteomes" id="UP001562354">
    <property type="component" value="Unassembled WGS sequence"/>
</dbReference>
<dbReference type="InterPro" id="IPR016157">
    <property type="entry name" value="Cullin_CS"/>
</dbReference>
<dbReference type="PROSITE" id="PS01256">
    <property type="entry name" value="CULLIN_1"/>
    <property type="match status" value="1"/>
</dbReference>
<evidence type="ECO:0000256" key="3">
    <source>
        <dbReference type="PROSITE-ProRule" id="PRU00330"/>
    </source>
</evidence>
<dbReference type="InterPro" id="IPR045093">
    <property type="entry name" value="Cullin"/>
</dbReference>
<dbReference type="SUPFAM" id="SSF46785">
    <property type="entry name" value="Winged helix' DNA-binding domain"/>
    <property type="match status" value="1"/>
</dbReference>
<sequence>MQSSSAQPRAGQNSPPQSPTDTDRNRKRKRTSRSTPTPITAATATSTSADKSTTSGRQPTIQGLLSTQQIQPRVGHQSPNNKRSRQEQLSATPPHNSSSSFSQSLPAGAMYSFPSKYDNKKPATVDLTKSPRARRPSTVGGGYAIQSNFNPHAGAKKLLVKNLKPQSAWDANKYFDQTWKQLDAALTTILSNEPLNFSMEDMYRGVENLCRQGRARDVYQKLAQTCSSHINDTVRTALLSKARQSNVETLQDVLVAWSSWNAQVITIRCIFYYMDRSYLLQSSKSSLQDIAVNMFRDGVFNNETLKPRIIDGGCDLIAADRAEQQSDRSILRQAIDMFHDLATYTNSFEPRMLAFSQTYVMQWAEQKSTEPVPDYVKAASDLMSREVERCDLNSLDLSTRRDLLALLEDHLIEKKVDYLTDQDAIADLLDTYAKDDLEKLYNLLQRKRMGARIRPAFEDWIELTGKDIIFDEKAQEEMVVRLLGMKSRLDTIWRTSFHRDEQLGHAMRESFEKFINTTKKGANTWGTDNSKPGEMIAKYVDQLLRGGSKAIPARLTADRRESLAANDVEDNEDHMDEDSEVNSQLDQVLDLFRFVHGKAVFEAFYKKDLARRLLMGRSASADAERSMLARLKTECGAGFTQNLEQMFKDVELAREEMSSYKSRMEERRLEKGTDKPLDLSVNVLSAAAWPTYPDVPVRVPPHIKSAIDSFEQHYKSKHSGRKLEWKHALAHCQMKATFAKQSKELVVSSFQAIVLLLFNSLGKDEHLTYDFIRSESGLPEAEVNRTLQSLACARLRPLTKHPKGKDINPTDTFTVNTGFTHDKYRIKINQVQLKETKEENKETHERVAADRNFECQAAVVRIMKSRKTIGHSELIAEVIKATRSRGVLDVKDIKKNIDRLIEKDYMEREEGNTYSYIA</sequence>
<dbReference type="Gene3D" id="1.20.1310.10">
    <property type="entry name" value="Cullin Repeats"/>
    <property type="match status" value="4"/>
</dbReference>
<dbReference type="SUPFAM" id="SSF74788">
    <property type="entry name" value="Cullin repeat-like"/>
    <property type="match status" value="1"/>
</dbReference>
<keyword evidence="9" id="KW-1185">Reference proteome</keyword>
<dbReference type="RefSeq" id="XP_069200681.1">
    <property type="nucleotide sequence ID" value="XM_069342871.1"/>
</dbReference>
<dbReference type="PANTHER" id="PTHR11932">
    <property type="entry name" value="CULLIN"/>
    <property type="match status" value="1"/>
</dbReference>